<evidence type="ECO:0000259" key="8">
    <source>
        <dbReference type="PROSITE" id="PS51512"/>
    </source>
</evidence>
<evidence type="ECO:0000256" key="5">
    <source>
        <dbReference type="ARBA" id="ARBA00032192"/>
    </source>
</evidence>
<evidence type="ECO:0000313" key="10">
    <source>
        <dbReference type="Proteomes" id="UP001469553"/>
    </source>
</evidence>
<evidence type="ECO:0000259" key="7">
    <source>
        <dbReference type="PROSITE" id="PS51385"/>
    </source>
</evidence>
<organism evidence="9 10">
    <name type="scientific">Ameca splendens</name>
    <dbReference type="NCBI Taxonomy" id="208324"/>
    <lineage>
        <taxon>Eukaryota</taxon>
        <taxon>Metazoa</taxon>
        <taxon>Chordata</taxon>
        <taxon>Craniata</taxon>
        <taxon>Vertebrata</taxon>
        <taxon>Euteleostomi</taxon>
        <taxon>Actinopterygii</taxon>
        <taxon>Neopterygii</taxon>
        <taxon>Teleostei</taxon>
        <taxon>Neoteleostei</taxon>
        <taxon>Acanthomorphata</taxon>
        <taxon>Ovalentaria</taxon>
        <taxon>Atherinomorphae</taxon>
        <taxon>Cyprinodontiformes</taxon>
        <taxon>Goodeidae</taxon>
        <taxon>Ameca</taxon>
    </lineage>
</organism>
<dbReference type="InterPro" id="IPR019050">
    <property type="entry name" value="FDF_dom"/>
</dbReference>
<comment type="subcellular location">
    <subcellularLocation>
        <location evidence="1">Cytoplasm</location>
        <location evidence="1">P-body</location>
    </subcellularLocation>
</comment>
<dbReference type="InterPro" id="IPR004443">
    <property type="entry name" value="YjeF_N_dom"/>
</dbReference>
<dbReference type="SUPFAM" id="SSF64153">
    <property type="entry name" value="YjeF N-terminal domain-like"/>
    <property type="match status" value="1"/>
</dbReference>
<name>A0ABV0YY74_9TELE</name>
<comment type="similarity">
    <text evidence="2">Belongs to the EDC3 family.</text>
</comment>
<evidence type="ECO:0000256" key="3">
    <source>
        <dbReference type="ARBA" id="ARBA00015797"/>
    </source>
</evidence>
<dbReference type="InterPro" id="IPR025762">
    <property type="entry name" value="DFDF"/>
</dbReference>
<sequence length="326" mass="36071">MKNRDDECFGDGMDDGLDTDFDFEGNLALFDKAAVFSEIDTTERRSGARSRGTPQDQTPTRYRHDENILEGKPVVYRQIVVPQPGPKEYCTDSGLVVPSISYELHKRLLSAAERYGLTLERRLEMTGVCASQMTLTLLGGPNRFTPKNLHQRPTVALLCGPHVQGAQGISCGRHLANHEVEVILFLPNFVKLLDSVTSELTLFIKTGGKQVSSIKDLPDTPVDLIINCLDCHENTFLMDQPWYRAAAEWANQNRAPVLSLDPPVSGQGHAVEAKWSLSLCLPLPLAEGAGRVYLCDIGIPRQVFQEVGIKYHSPFGCKFVIPLHSA</sequence>
<proteinExistence type="inferred from homology"/>
<gene>
    <name evidence="9" type="primary">EDC3</name>
    <name evidence="9" type="ORF">AMECASPLE_008783</name>
</gene>
<evidence type="ECO:0000256" key="1">
    <source>
        <dbReference type="ARBA" id="ARBA00004201"/>
    </source>
</evidence>
<evidence type="ECO:0000256" key="4">
    <source>
        <dbReference type="ARBA" id="ARBA00022490"/>
    </source>
</evidence>
<dbReference type="Proteomes" id="UP001469553">
    <property type="component" value="Unassembled WGS sequence"/>
</dbReference>
<dbReference type="Pfam" id="PF09532">
    <property type="entry name" value="FDF"/>
    <property type="match status" value="1"/>
</dbReference>
<dbReference type="Gene3D" id="3.40.50.10260">
    <property type="entry name" value="YjeF N-terminal domain"/>
    <property type="match status" value="1"/>
</dbReference>
<dbReference type="EMBL" id="JAHRIP010047501">
    <property type="protein sequence ID" value="MEQ2298766.1"/>
    <property type="molecule type" value="Genomic_DNA"/>
</dbReference>
<dbReference type="PROSITE" id="PS51385">
    <property type="entry name" value="YJEF_N"/>
    <property type="match status" value="1"/>
</dbReference>
<dbReference type="PROSITE" id="PS51512">
    <property type="entry name" value="DFDF"/>
    <property type="match status" value="1"/>
</dbReference>
<dbReference type="PANTHER" id="PTHR13612:SF0">
    <property type="entry name" value="ENHANCER OF MRNA-DECAPPING PROTEIN 3"/>
    <property type="match status" value="1"/>
</dbReference>
<dbReference type="Pfam" id="PF03853">
    <property type="entry name" value="YjeF_N"/>
    <property type="match status" value="1"/>
</dbReference>
<feature type="domain" description="DFDF" evidence="8">
    <location>
        <begin position="9"/>
        <end position="45"/>
    </location>
</feature>
<keyword evidence="10" id="KW-1185">Reference proteome</keyword>
<dbReference type="InterPro" id="IPR036652">
    <property type="entry name" value="YjeF_N_dom_sf"/>
</dbReference>
<accession>A0ABV0YY74</accession>
<evidence type="ECO:0000256" key="6">
    <source>
        <dbReference type="SAM" id="MobiDB-lite"/>
    </source>
</evidence>
<feature type="domain" description="YjeF N-terminal" evidence="7">
    <location>
        <begin position="101"/>
        <end position="305"/>
    </location>
</feature>
<feature type="region of interest" description="Disordered" evidence="6">
    <location>
        <begin position="41"/>
        <end position="61"/>
    </location>
</feature>
<dbReference type="SMART" id="SM01199">
    <property type="entry name" value="FDF"/>
    <property type="match status" value="1"/>
</dbReference>
<protein>
    <recommendedName>
        <fullName evidence="3">Enhancer of mRNA-decapping protein 3</fullName>
    </recommendedName>
    <alternativeName>
        <fullName evidence="5">YjeF domain-containing protein 1</fullName>
    </alternativeName>
</protein>
<keyword evidence="4" id="KW-0963">Cytoplasm</keyword>
<comment type="caution">
    <text evidence="9">The sequence shown here is derived from an EMBL/GenBank/DDBJ whole genome shotgun (WGS) entry which is preliminary data.</text>
</comment>
<evidence type="ECO:0000313" key="9">
    <source>
        <dbReference type="EMBL" id="MEQ2298766.1"/>
    </source>
</evidence>
<dbReference type="PANTHER" id="PTHR13612">
    <property type="entry name" value="ENHANCER OF MRNA-DECAPPING PROTEIN 3"/>
    <property type="match status" value="1"/>
</dbReference>
<evidence type="ECO:0000256" key="2">
    <source>
        <dbReference type="ARBA" id="ARBA00006610"/>
    </source>
</evidence>
<reference evidence="9 10" key="1">
    <citation type="submission" date="2021-06" db="EMBL/GenBank/DDBJ databases">
        <authorList>
            <person name="Palmer J.M."/>
        </authorList>
    </citation>
    <scope>NUCLEOTIDE SEQUENCE [LARGE SCALE GENOMIC DNA]</scope>
    <source>
        <strain evidence="9 10">AS_MEX2019</strain>
        <tissue evidence="9">Muscle</tissue>
    </source>
</reference>